<sequence length="221" mass="24668">MPFTADGLVPDIIVNPHAIPSRMTIGQLMECILGTACVAYGAFGDATPFTGTTVEHIGDLLQKAGHSRMGNHVLYNSRTGEQITTTIFMGPTYYQRLKHMVEDKIHSRSSNGPVVLLTRQPAEGRARDGGLRLGEMEIECQWSHGMLHFLKERFMECSDNYRVFTCRKCGMIAVCNPEKKLFSCRACKNITSFAEIRLPYACKLLLQEIQTMAIGAKFLTD</sequence>
<evidence type="ECO:0000256" key="5">
    <source>
        <dbReference type="ARBA" id="ARBA00022478"/>
    </source>
</evidence>
<keyword evidence="8" id="KW-0808">Transferase</keyword>
<keyword evidence="10" id="KW-0804">Transcription</keyword>
<evidence type="ECO:0000256" key="2">
    <source>
        <dbReference type="ARBA" id="ARBA00004229"/>
    </source>
</evidence>
<evidence type="ECO:0000256" key="11">
    <source>
        <dbReference type="ARBA" id="ARBA00026088"/>
    </source>
</evidence>
<dbReference type="Pfam" id="PF00562">
    <property type="entry name" value="RNA_pol_Rpb2_6"/>
    <property type="match status" value="1"/>
</dbReference>
<dbReference type="PANTHER" id="PTHR20856">
    <property type="entry name" value="DNA-DIRECTED RNA POLYMERASE I SUBUNIT 2"/>
    <property type="match status" value="1"/>
</dbReference>
<dbReference type="InterPro" id="IPR007120">
    <property type="entry name" value="DNA-dir_RNAP_su2_dom"/>
</dbReference>
<dbReference type="Pfam" id="PF04560">
    <property type="entry name" value="RNA_pol_Rpb2_7"/>
    <property type="match status" value="1"/>
</dbReference>
<dbReference type="GO" id="GO:0009507">
    <property type="term" value="C:chloroplast"/>
    <property type="evidence" value="ECO:0007669"/>
    <property type="project" value="UniProtKB-SubCell"/>
</dbReference>
<accession>A0A2J8AJ94</accession>
<evidence type="ECO:0000313" key="16">
    <source>
        <dbReference type="Proteomes" id="UP000236333"/>
    </source>
</evidence>
<organism evidence="15 16">
    <name type="scientific">Tetrabaena socialis</name>
    <dbReference type="NCBI Taxonomy" id="47790"/>
    <lineage>
        <taxon>Eukaryota</taxon>
        <taxon>Viridiplantae</taxon>
        <taxon>Chlorophyta</taxon>
        <taxon>core chlorophytes</taxon>
        <taxon>Chlorophyceae</taxon>
        <taxon>CS clade</taxon>
        <taxon>Chlamydomonadales</taxon>
        <taxon>Tetrabaenaceae</taxon>
        <taxon>Tetrabaena</taxon>
    </lineage>
</organism>
<dbReference type="EC" id="2.7.7.6" evidence="4"/>
<dbReference type="InterPro" id="IPR037033">
    <property type="entry name" value="DNA-dir_RNAP_su2_hyb_sf"/>
</dbReference>
<comment type="subcellular location">
    <subcellularLocation>
        <location evidence="2">Plastid</location>
        <location evidence="2">Chloroplast</location>
    </subcellularLocation>
</comment>
<dbReference type="GO" id="GO:0003677">
    <property type="term" value="F:DNA binding"/>
    <property type="evidence" value="ECO:0007669"/>
    <property type="project" value="InterPro"/>
</dbReference>
<feature type="domain" description="RNA polymerase Rpb2" evidence="14">
    <location>
        <begin position="129"/>
        <end position="219"/>
    </location>
</feature>
<dbReference type="Gene3D" id="3.90.1800.10">
    <property type="entry name" value="RNA polymerase alpha subunit dimerisation domain"/>
    <property type="match status" value="1"/>
</dbReference>
<keyword evidence="5 15" id="KW-0240">DNA-directed RNA polymerase</keyword>
<dbReference type="InterPro" id="IPR007641">
    <property type="entry name" value="RNA_pol_Rpb2_7"/>
</dbReference>
<evidence type="ECO:0000256" key="10">
    <source>
        <dbReference type="ARBA" id="ARBA00023163"/>
    </source>
</evidence>
<dbReference type="GO" id="GO:0003899">
    <property type="term" value="F:DNA-directed RNA polymerase activity"/>
    <property type="evidence" value="ECO:0007669"/>
    <property type="project" value="UniProtKB-EC"/>
</dbReference>
<comment type="similarity">
    <text evidence="3">Belongs to the RNA polymerase beta chain family.</text>
</comment>
<evidence type="ECO:0000256" key="3">
    <source>
        <dbReference type="ARBA" id="ARBA00006835"/>
    </source>
</evidence>
<evidence type="ECO:0000256" key="9">
    <source>
        <dbReference type="ARBA" id="ARBA00022695"/>
    </source>
</evidence>
<dbReference type="EMBL" id="PGGS01000007">
    <property type="protein sequence ID" value="PNH12585.1"/>
    <property type="molecule type" value="Genomic_DNA"/>
</dbReference>
<dbReference type="GO" id="GO:0006351">
    <property type="term" value="P:DNA-templated transcription"/>
    <property type="evidence" value="ECO:0007669"/>
    <property type="project" value="InterPro"/>
</dbReference>
<evidence type="ECO:0000256" key="6">
    <source>
        <dbReference type="ARBA" id="ARBA00022528"/>
    </source>
</evidence>
<keyword evidence="9" id="KW-0548">Nucleotidyltransferase</keyword>
<dbReference type="OrthoDB" id="10248617at2759"/>
<dbReference type="Proteomes" id="UP000236333">
    <property type="component" value="Unassembled WGS sequence"/>
</dbReference>
<evidence type="ECO:0000256" key="4">
    <source>
        <dbReference type="ARBA" id="ARBA00012418"/>
    </source>
</evidence>
<reference evidence="15 16" key="1">
    <citation type="journal article" date="2017" name="Mol. Biol. Evol.">
        <title>The 4-celled Tetrabaena socialis nuclear genome reveals the essential components for genetic control of cell number at the origin of multicellularity in the volvocine lineage.</title>
        <authorList>
            <person name="Featherston J."/>
            <person name="Arakaki Y."/>
            <person name="Hanschen E.R."/>
            <person name="Ferris P.J."/>
            <person name="Michod R.E."/>
            <person name="Olson B.J.S.C."/>
            <person name="Nozaki H."/>
            <person name="Durand P.M."/>
        </authorList>
    </citation>
    <scope>NUCLEOTIDE SEQUENCE [LARGE SCALE GENOMIC DNA]</scope>
    <source>
        <strain evidence="15 16">NIES-571</strain>
    </source>
</reference>
<evidence type="ECO:0000259" key="14">
    <source>
        <dbReference type="Pfam" id="PF04560"/>
    </source>
</evidence>
<keyword evidence="6" id="KW-0150">Chloroplast</keyword>
<comment type="subunit">
    <text evidence="11">In plastids the minimal PEP RNA polymerase catalytic core is composed of four subunits: alpha, beta, beta', and beta''. When a (nuclear-encoded) sigma factor is associated with the core the holoenzyme is formed, which can initiate transcription.</text>
</comment>
<evidence type="ECO:0000256" key="7">
    <source>
        <dbReference type="ARBA" id="ARBA00022640"/>
    </source>
</evidence>
<evidence type="ECO:0000256" key="8">
    <source>
        <dbReference type="ARBA" id="ARBA00022679"/>
    </source>
</evidence>
<dbReference type="GO" id="GO:0000428">
    <property type="term" value="C:DNA-directed RNA polymerase complex"/>
    <property type="evidence" value="ECO:0007669"/>
    <property type="project" value="UniProtKB-KW"/>
</dbReference>
<dbReference type="SUPFAM" id="SSF64484">
    <property type="entry name" value="beta and beta-prime subunits of DNA dependent RNA-polymerase"/>
    <property type="match status" value="1"/>
</dbReference>
<protein>
    <recommendedName>
        <fullName evidence="4">DNA-directed RNA polymerase</fullName>
        <ecNumber evidence="4">2.7.7.6</ecNumber>
    </recommendedName>
    <alternativeName>
        <fullName evidence="12">PEP</fullName>
    </alternativeName>
</protein>
<comment type="function">
    <text evidence="1">DNA-dependent RNA polymerase catalyzes the transcription of DNA into RNA using the four ribonucleoside triphosphates as substrates.</text>
</comment>
<dbReference type="Gene3D" id="2.40.270.10">
    <property type="entry name" value="DNA-directed RNA polymerase, subunit 2, domain 6"/>
    <property type="match status" value="1"/>
</dbReference>
<evidence type="ECO:0000256" key="12">
    <source>
        <dbReference type="ARBA" id="ARBA00032782"/>
    </source>
</evidence>
<comment type="caution">
    <text evidence="15">The sequence shown here is derived from an EMBL/GenBank/DDBJ whole genome shotgun (WGS) entry which is preliminary data.</text>
</comment>
<proteinExistence type="inferred from homology"/>
<feature type="domain" description="DNA-directed RNA polymerase subunit 2 hybrid-binding" evidence="13">
    <location>
        <begin position="1"/>
        <end position="127"/>
    </location>
</feature>
<keyword evidence="16" id="KW-1185">Reference proteome</keyword>
<evidence type="ECO:0000259" key="13">
    <source>
        <dbReference type="Pfam" id="PF00562"/>
    </source>
</evidence>
<keyword evidence="7" id="KW-0934">Plastid</keyword>
<name>A0A2J8AJ94_9CHLO</name>
<gene>
    <name evidence="15" type="ORF">TSOC_000487</name>
</gene>
<dbReference type="InterPro" id="IPR015712">
    <property type="entry name" value="DNA-dir_RNA_pol_su2"/>
</dbReference>
<evidence type="ECO:0000313" key="15">
    <source>
        <dbReference type="EMBL" id="PNH12585.1"/>
    </source>
</evidence>
<dbReference type="GO" id="GO:0032549">
    <property type="term" value="F:ribonucleoside binding"/>
    <property type="evidence" value="ECO:0007669"/>
    <property type="project" value="InterPro"/>
</dbReference>
<dbReference type="AlphaFoldDB" id="A0A2J8AJ94"/>
<evidence type="ECO:0000256" key="1">
    <source>
        <dbReference type="ARBA" id="ARBA00004026"/>
    </source>
</evidence>